<evidence type="ECO:0000313" key="4">
    <source>
        <dbReference type="Proteomes" id="UP001293593"/>
    </source>
</evidence>
<dbReference type="InterPro" id="IPR029480">
    <property type="entry name" value="Transpos_assoc"/>
</dbReference>
<feature type="domain" description="Transposase-associated" evidence="2">
    <location>
        <begin position="4"/>
        <end position="76"/>
    </location>
</feature>
<dbReference type="AlphaFoldDB" id="A0AAE1MPW1"/>
<dbReference type="Pfam" id="PF13963">
    <property type="entry name" value="Transpos_assoc"/>
    <property type="match status" value="1"/>
</dbReference>
<dbReference type="Proteomes" id="UP001293593">
    <property type="component" value="Unassembled WGS sequence"/>
</dbReference>
<keyword evidence="4" id="KW-1185">Reference proteome</keyword>
<dbReference type="EMBL" id="JAWXYG010000004">
    <property type="protein sequence ID" value="KAK4276052.1"/>
    <property type="molecule type" value="Genomic_DNA"/>
</dbReference>
<evidence type="ECO:0000313" key="3">
    <source>
        <dbReference type="EMBL" id="KAK4276052.1"/>
    </source>
</evidence>
<name>A0AAE1MPW1_9FABA</name>
<reference evidence="3" key="1">
    <citation type="submission" date="2023-10" db="EMBL/GenBank/DDBJ databases">
        <title>Chromosome-level genome of the transformable northern wattle, Acacia crassicarpa.</title>
        <authorList>
            <person name="Massaro I."/>
            <person name="Sinha N.R."/>
            <person name="Poethig S."/>
            <person name="Leichty A.R."/>
        </authorList>
    </citation>
    <scope>NUCLEOTIDE SEQUENCE</scope>
    <source>
        <strain evidence="3">Acra3RX</strain>
        <tissue evidence="3">Leaf</tissue>
    </source>
</reference>
<accession>A0AAE1MPW1</accession>
<comment type="caution">
    <text evidence="3">The sequence shown here is derived from an EMBL/GenBank/DDBJ whole genome shotgun (WGS) entry which is preliminary data.</text>
</comment>
<feature type="compositionally biased region" description="Basic and acidic residues" evidence="1">
    <location>
        <begin position="111"/>
        <end position="120"/>
    </location>
</feature>
<protein>
    <recommendedName>
        <fullName evidence="2">Transposase-associated domain-containing protein</fullName>
    </recommendedName>
</protein>
<proteinExistence type="predicted"/>
<sequence>MGHSWMNALRTSEEYEKGVEEFIEFARRNVATKNGMYYCPCVNCLNGIRRDIADIRDHLICDGINLRYTTWIWHGEEVTPSASHENEVEVDDDGMERMIHDVEVESFAQPHEYDSVRSDAETPLFPG</sequence>
<evidence type="ECO:0000256" key="1">
    <source>
        <dbReference type="SAM" id="MobiDB-lite"/>
    </source>
</evidence>
<organism evidence="3 4">
    <name type="scientific">Acacia crassicarpa</name>
    <name type="common">northern wattle</name>
    <dbReference type="NCBI Taxonomy" id="499986"/>
    <lineage>
        <taxon>Eukaryota</taxon>
        <taxon>Viridiplantae</taxon>
        <taxon>Streptophyta</taxon>
        <taxon>Embryophyta</taxon>
        <taxon>Tracheophyta</taxon>
        <taxon>Spermatophyta</taxon>
        <taxon>Magnoliopsida</taxon>
        <taxon>eudicotyledons</taxon>
        <taxon>Gunneridae</taxon>
        <taxon>Pentapetalae</taxon>
        <taxon>rosids</taxon>
        <taxon>fabids</taxon>
        <taxon>Fabales</taxon>
        <taxon>Fabaceae</taxon>
        <taxon>Caesalpinioideae</taxon>
        <taxon>mimosoid clade</taxon>
        <taxon>Acacieae</taxon>
        <taxon>Acacia</taxon>
    </lineage>
</organism>
<evidence type="ECO:0000259" key="2">
    <source>
        <dbReference type="Pfam" id="PF13963"/>
    </source>
</evidence>
<feature type="region of interest" description="Disordered" evidence="1">
    <location>
        <begin position="108"/>
        <end position="127"/>
    </location>
</feature>
<gene>
    <name evidence="3" type="ORF">QN277_019044</name>
</gene>